<dbReference type="SUPFAM" id="SSF56672">
    <property type="entry name" value="DNA/RNA polymerases"/>
    <property type="match status" value="1"/>
</dbReference>
<evidence type="ECO:0000313" key="4">
    <source>
        <dbReference type="Proteomes" id="UP000507245"/>
    </source>
</evidence>
<name>A0A6J5X7N7_PRUAR</name>
<dbReference type="PANTHER" id="PTHR15503:SF22">
    <property type="entry name" value="TRANSPOSON TY3-I GAG POLYPROTEIN"/>
    <property type="match status" value="1"/>
</dbReference>
<reference evidence="2 3" key="2">
    <citation type="submission" date="2020-05" db="EMBL/GenBank/DDBJ databases">
        <authorList>
            <person name="Campoy J."/>
            <person name="Schneeberger K."/>
            <person name="Spophaly S."/>
        </authorList>
    </citation>
    <scope>NUCLEOTIDE SEQUENCE [LARGE SCALE GENOMIC DNA]</scope>
    <source>
        <strain evidence="2">PruArmRojPasFocal</strain>
    </source>
</reference>
<evidence type="ECO:0000313" key="3">
    <source>
        <dbReference type="Proteomes" id="UP000507222"/>
    </source>
</evidence>
<dbReference type="InterPro" id="IPR032567">
    <property type="entry name" value="RTL1-rel"/>
</dbReference>
<evidence type="ECO:0008006" key="5">
    <source>
        <dbReference type="Google" id="ProtNLM"/>
    </source>
</evidence>
<dbReference type="Proteomes" id="UP000507222">
    <property type="component" value="Unassembled WGS sequence"/>
</dbReference>
<dbReference type="EMBL" id="CAEKKB010000004">
    <property type="protein sequence ID" value="CAB4308891.1"/>
    <property type="molecule type" value="Genomic_DNA"/>
</dbReference>
<dbReference type="EMBL" id="CAEKDK010000004">
    <property type="protein sequence ID" value="CAB4278483.1"/>
    <property type="molecule type" value="Genomic_DNA"/>
</dbReference>
<dbReference type="InterPro" id="IPR043502">
    <property type="entry name" value="DNA/RNA_pol_sf"/>
</dbReference>
<protein>
    <recommendedName>
        <fullName evidence="5">Retrotransposon gag domain-containing protein</fullName>
    </recommendedName>
</protein>
<keyword evidence="4" id="KW-1185">Reference proteome</keyword>
<dbReference type="InterPro" id="IPR043128">
    <property type="entry name" value="Rev_trsase/Diguanyl_cyclase"/>
</dbReference>
<organism evidence="2 4">
    <name type="scientific">Prunus armeniaca</name>
    <name type="common">Apricot</name>
    <name type="synonym">Armeniaca vulgaris</name>
    <dbReference type="NCBI Taxonomy" id="36596"/>
    <lineage>
        <taxon>Eukaryota</taxon>
        <taxon>Viridiplantae</taxon>
        <taxon>Streptophyta</taxon>
        <taxon>Embryophyta</taxon>
        <taxon>Tracheophyta</taxon>
        <taxon>Spermatophyta</taxon>
        <taxon>Magnoliopsida</taxon>
        <taxon>eudicotyledons</taxon>
        <taxon>Gunneridae</taxon>
        <taxon>Pentapetalae</taxon>
        <taxon>rosids</taxon>
        <taxon>fabids</taxon>
        <taxon>Rosales</taxon>
        <taxon>Rosaceae</taxon>
        <taxon>Amygdaloideae</taxon>
        <taxon>Amygdaleae</taxon>
        <taxon>Prunus</taxon>
    </lineage>
</organism>
<dbReference type="PANTHER" id="PTHR15503">
    <property type="entry name" value="LDOC1 RELATED"/>
    <property type="match status" value="1"/>
</dbReference>
<proteinExistence type="predicted"/>
<evidence type="ECO:0000313" key="2">
    <source>
        <dbReference type="EMBL" id="CAB4308891.1"/>
    </source>
</evidence>
<dbReference type="AlphaFoldDB" id="A0A6J5X7N7"/>
<evidence type="ECO:0000313" key="1">
    <source>
        <dbReference type="EMBL" id="CAB4278483.1"/>
    </source>
</evidence>
<dbReference type="Gene3D" id="3.30.70.270">
    <property type="match status" value="1"/>
</dbReference>
<dbReference type="Gene3D" id="3.10.10.10">
    <property type="entry name" value="HIV Type 1 Reverse Transcriptase, subunit A, domain 1"/>
    <property type="match status" value="1"/>
</dbReference>
<dbReference type="Proteomes" id="UP000507245">
    <property type="component" value="Unassembled WGS sequence"/>
</dbReference>
<gene>
    <name evidence="1" type="ORF">CURHAP_LOCUS29504</name>
    <name evidence="2" type="ORF">ORAREDHAP_LOCUS29141</name>
</gene>
<dbReference type="OrthoDB" id="1194039at2759"/>
<accession>A0A6J5X7N7</accession>
<reference evidence="4" key="1">
    <citation type="journal article" date="2020" name="Genome Biol.">
        <title>Gamete binning: chromosome-level and haplotype-resolved genome assembly enabled by high-throughput single-cell sequencing of gamete genomes.</title>
        <authorList>
            <person name="Campoy J.A."/>
            <person name="Sun H."/>
            <person name="Goel M."/>
            <person name="Jiao W.-B."/>
            <person name="Folz-Donahue K."/>
            <person name="Wang N."/>
            <person name="Rubio M."/>
            <person name="Liu C."/>
            <person name="Kukat C."/>
            <person name="Ruiz D."/>
            <person name="Huettel B."/>
            <person name="Schneeberger K."/>
        </authorList>
    </citation>
    <scope>NUCLEOTIDE SEQUENCE [LARGE SCALE GENOMIC DNA]</scope>
    <source>
        <strain evidence="4">cv. Rojo Pasion</strain>
    </source>
</reference>
<sequence length="396" mass="45641">MILLCPSGKILPGPFVEFGSHGFEDFVKSLFKLRQTSSLKDYISEFRRLTTRIRDLSANFRFSYFIGGLREELKHDIKLLRPATVHEAMNFAHEVDAKPQKLRSMHSSRNFKSRLPLLPIQNDLVPRKDMPIKKLTPEEIQYKQQNNLCFYFDEKFVRGPKCARKQILLLDMGYNSSKEEDIVQELQQIEQTMKLNALIKNCHVVLLDSGSSHNFINMGMVKKLGWKSDQSHICDVMIADGGQVQKGENMDKLASDLSSPQHQELQALLDSFSVIFGTPTTLPPMREHDHRIPLISSCKPPSIRPYAYGPLQKSEIGKCVKELLDYGFIRNNHSPFSSPVLLVKKKDSTWRMCMDYKQLNELTIKDKYPIPLIDDLLDELHGAEYFHPKDIEKRAF</sequence>